<evidence type="ECO:0000313" key="1">
    <source>
        <dbReference type="EMBL" id="KAJ4975920.1"/>
    </source>
</evidence>
<gene>
    <name evidence="1" type="ORF">NE237_001026</name>
</gene>
<comment type="caution">
    <text evidence="1">The sequence shown here is derived from an EMBL/GenBank/DDBJ whole genome shotgun (WGS) entry which is preliminary data.</text>
</comment>
<reference evidence="1" key="1">
    <citation type="journal article" date="2023" name="Plant J.">
        <title>The genome of the king protea, Protea cynaroides.</title>
        <authorList>
            <person name="Chang J."/>
            <person name="Duong T.A."/>
            <person name="Schoeman C."/>
            <person name="Ma X."/>
            <person name="Roodt D."/>
            <person name="Barker N."/>
            <person name="Li Z."/>
            <person name="Van de Peer Y."/>
            <person name="Mizrachi E."/>
        </authorList>
    </citation>
    <scope>NUCLEOTIDE SEQUENCE</scope>
    <source>
        <tissue evidence="1">Young leaves</tissue>
    </source>
</reference>
<sequence>MDFIEVQIVVGTSAMAYLQNISTKALHKFFLGKGKEKIMPKGDSWEGDVTPITGFLIGLGLEVLLRWLRESLLGVSSTKSYTIHCNVLRWLWRSFMTSLFL</sequence>
<accession>A0A9Q0KSJ9</accession>
<dbReference type="AlphaFoldDB" id="A0A9Q0KSJ9"/>
<name>A0A9Q0KSJ9_9MAGN</name>
<organism evidence="1 2">
    <name type="scientific">Protea cynaroides</name>
    <dbReference type="NCBI Taxonomy" id="273540"/>
    <lineage>
        <taxon>Eukaryota</taxon>
        <taxon>Viridiplantae</taxon>
        <taxon>Streptophyta</taxon>
        <taxon>Embryophyta</taxon>
        <taxon>Tracheophyta</taxon>
        <taxon>Spermatophyta</taxon>
        <taxon>Magnoliopsida</taxon>
        <taxon>Proteales</taxon>
        <taxon>Proteaceae</taxon>
        <taxon>Protea</taxon>
    </lineage>
</organism>
<protein>
    <submittedName>
        <fullName evidence="1">Uncharacterized protein</fullName>
    </submittedName>
</protein>
<evidence type="ECO:0000313" key="2">
    <source>
        <dbReference type="Proteomes" id="UP001141806"/>
    </source>
</evidence>
<dbReference type="Proteomes" id="UP001141806">
    <property type="component" value="Unassembled WGS sequence"/>
</dbReference>
<proteinExistence type="predicted"/>
<keyword evidence="2" id="KW-1185">Reference proteome</keyword>
<dbReference type="EMBL" id="JAMYWD010000003">
    <property type="protein sequence ID" value="KAJ4975920.1"/>
    <property type="molecule type" value="Genomic_DNA"/>
</dbReference>